<keyword evidence="2" id="KW-0812">Transmembrane</keyword>
<feature type="region of interest" description="Disordered" evidence="1">
    <location>
        <begin position="241"/>
        <end position="269"/>
    </location>
</feature>
<keyword evidence="2" id="KW-0472">Membrane</keyword>
<protein>
    <submittedName>
        <fullName evidence="3">Uncharacterized protein</fullName>
    </submittedName>
</protein>
<gene>
    <name evidence="3" type="ORF">LY90DRAFT_500036</name>
</gene>
<feature type="transmembrane region" description="Helical" evidence="2">
    <location>
        <begin position="77"/>
        <end position="99"/>
    </location>
</feature>
<reference evidence="3 4" key="1">
    <citation type="submission" date="2016-08" db="EMBL/GenBank/DDBJ databases">
        <title>A Parts List for Fungal Cellulosomes Revealed by Comparative Genomics.</title>
        <authorList>
            <consortium name="DOE Joint Genome Institute"/>
            <person name="Haitjema C.H."/>
            <person name="Gilmore S.P."/>
            <person name="Henske J.K."/>
            <person name="Solomon K.V."/>
            <person name="De Groot R."/>
            <person name="Kuo A."/>
            <person name="Mondo S.J."/>
            <person name="Salamov A.A."/>
            <person name="Labutti K."/>
            <person name="Zhao Z."/>
            <person name="Chiniquy J."/>
            <person name="Barry K."/>
            <person name="Brewer H.M."/>
            <person name="Purvine S.O."/>
            <person name="Wright A.T."/>
            <person name="Boxma B."/>
            <person name="Van Alen T."/>
            <person name="Hackstein J.H."/>
            <person name="Baker S.E."/>
            <person name="Grigoriev I.V."/>
            <person name="O'Malley M.A."/>
        </authorList>
    </citation>
    <scope>NUCLEOTIDE SEQUENCE [LARGE SCALE GENOMIC DNA]</scope>
    <source>
        <strain evidence="3 4">G1</strain>
    </source>
</reference>
<accession>A0A1Y2FCJ5</accession>
<dbReference type="AlphaFoldDB" id="A0A1Y2FCJ5"/>
<evidence type="ECO:0000313" key="3">
    <source>
        <dbReference type="EMBL" id="ORY81650.1"/>
    </source>
</evidence>
<feature type="compositionally biased region" description="Polar residues" evidence="1">
    <location>
        <begin position="1"/>
        <end position="17"/>
    </location>
</feature>
<name>A0A1Y2FCJ5_9FUNG</name>
<feature type="transmembrane region" description="Helical" evidence="2">
    <location>
        <begin position="133"/>
        <end position="151"/>
    </location>
</feature>
<feature type="compositionally biased region" description="Low complexity" evidence="1">
    <location>
        <begin position="241"/>
        <end position="260"/>
    </location>
</feature>
<dbReference type="EMBL" id="MCOG01000010">
    <property type="protein sequence ID" value="ORY81650.1"/>
    <property type="molecule type" value="Genomic_DNA"/>
</dbReference>
<organism evidence="3 4">
    <name type="scientific">Neocallimastix californiae</name>
    <dbReference type="NCBI Taxonomy" id="1754190"/>
    <lineage>
        <taxon>Eukaryota</taxon>
        <taxon>Fungi</taxon>
        <taxon>Fungi incertae sedis</taxon>
        <taxon>Chytridiomycota</taxon>
        <taxon>Chytridiomycota incertae sedis</taxon>
        <taxon>Neocallimastigomycetes</taxon>
        <taxon>Neocallimastigales</taxon>
        <taxon>Neocallimastigaceae</taxon>
        <taxon>Neocallimastix</taxon>
    </lineage>
</organism>
<comment type="caution">
    <text evidence="3">The sequence shown here is derived from an EMBL/GenBank/DDBJ whole genome shotgun (WGS) entry which is preliminary data.</text>
</comment>
<feature type="region of interest" description="Disordered" evidence="1">
    <location>
        <begin position="1"/>
        <end position="30"/>
    </location>
</feature>
<dbReference type="Proteomes" id="UP000193920">
    <property type="component" value="Unassembled WGS sequence"/>
</dbReference>
<proteinExistence type="predicted"/>
<keyword evidence="4" id="KW-1185">Reference proteome</keyword>
<sequence length="382" mass="43426">MENQENNNEPESIVNNDDNSRKDINENSYSNKIQSQEEQEIFYYDELDRKCTLKRGGTSGSKIILYRARTHYKGKRIFDIATALLGIIGIILLIIFIIINVRRGWSRSDIYDVNSGKRVGIGLLGSYTYWKPIILMITLLSVLAFISHCYVTKQFLDIRRFAERDMAIPWWDTYSDETIMAIEEEFNCCGYLNYKDHGFASKNCPKDLVVYTVPADVYKAANVIKNDTYKRKYWKSNNGIAGTGTTANTTGETGNTGNDNNNDEGGEDNMEKRSINILNDNLSNEIMDKVGEELKSSINNGKGKISMNSTNKIKRQGPETESTTTATNIEGCQKAIADKVKSGITPLSIILFIFLIVYVVIFVSSFIYWLDLRNEKEYDEFS</sequence>
<dbReference type="OrthoDB" id="5845060at2759"/>
<feature type="transmembrane region" description="Helical" evidence="2">
    <location>
        <begin position="349"/>
        <end position="370"/>
    </location>
</feature>
<evidence type="ECO:0000313" key="4">
    <source>
        <dbReference type="Proteomes" id="UP000193920"/>
    </source>
</evidence>
<keyword evidence="2" id="KW-1133">Transmembrane helix</keyword>
<evidence type="ECO:0000256" key="2">
    <source>
        <dbReference type="SAM" id="Phobius"/>
    </source>
</evidence>
<evidence type="ECO:0000256" key="1">
    <source>
        <dbReference type="SAM" id="MobiDB-lite"/>
    </source>
</evidence>